<keyword evidence="1" id="KW-0472">Membrane</keyword>
<sequence>MRRHRTRPITRGERVQTAVLVVLYAGFTAIGVLTLAGVITFSGWGEGTLASRLVCGGLYMVVGLPALVAAVVTLIDGRMPVSSETEYSGPGAENMHLVGGETWGTIRKPQEYSEL</sequence>
<reference evidence="3" key="1">
    <citation type="submission" date="2016-06" db="EMBL/GenBank/DDBJ databases">
        <authorList>
            <person name="Varghese N."/>
            <person name="Submissions Spin"/>
        </authorList>
    </citation>
    <scope>NUCLEOTIDE SEQUENCE [LARGE SCALE GENOMIC DNA]</scope>
    <source>
        <strain evidence="3">DSM 43816</strain>
    </source>
</reference>
<evidence type="ECO:0000256" key="1">
    <source>
        <dbReference type="SAM" id="Phobius"/>
    </source>
</evidence>
<dbReference type="Proteomes" id="UP000198253">
    <property type="component" value="Chromosome I"/>
</dbReference>
<dbReference type="InParanoid" id="A0A1C4WEQ4"/>
<feature type="transmembrane region" description="Helical" evidence="1">
    <location>
        <begin position="56"/>
        <end position="75"/>
    </location>
</feature>
<keyword evidence="1" id="KW-0812">Transmembrane</keyword>
<proteinExistence type="predicted"/>
<protein>
    <submittedName>
        <fullName evidence="2">Uncharacterized protein</fullName>
    </submittedName>
</protein>
<gene>
    <name evidence="2" type="ORF">GA0070618_2121</name>
</gene>
<name>A0A1C4WEQ4_MICEC</name>
<dbReference type="EMBL" id="LT607413">
    <property type="protein sequence ID" value="SCE94683.1"/>
    <property type="molecule type" value="Genomic_DNA"/>
</dbReference>
<organism evidence="2 3">
    <name type="scientific">Micromonospora echinospora</name>
    <name type="common">Micromonospora purpurea</name>
    <dbReference type="NCBI Taxonomy" id="1877"/>
    <lineage>
        <taxon>Bacteria</taxon>
        <taxon>Bacillati</taxon>
        <taxon>Actinomycetota</taxon>
        <taxon>Actinomycetes</taxon>
        <taxon>Micromonosporales</taxon>
        <taxon>Micromonosporaceae</taxon>
        <taxon>Micromonospora</taxon>
    </lineage>
</organism>
<keyword evidence="3" id="KW-1185">Reference proteome</keyword>
<evidence type="ECO:0000313" key="3">
    <source>
        <dbReference type="Proteomes" id="UP000198253"/>
    </source>
</evidence>
<accession>A0A1C4WEQ4</accession>
<evidence type="ECO:0000313" key="2">
    <source>
        <dbReference type="EMBL" id="SCE94683.1"/>
    </source>
</evidence>
<dbReference type="AlphaFoldDB" id="A0A1C4WEQ4"/>
<feature type="transmembrane region" description="Helical" evidence="1">
    <location>
        <begin position="21"/>
        <end position="44"/>
    </location>
</feature>
<keyword evidence="1" id="KW-1133">Transmembrane helix</keyword>